<evidence type="ECO:0000313" key="4">
    <source>
        <dbReference type="Proteomes" id="UP000653275"/>
    </source>
</evidence>
<reference evidence="3" key="1">
    <citation type="submission" date="2020-12" db="EMBL/GenBank/DDBJ databases">
        <title>Draft genome sequence of Enterobacter spp., Lelliottia spp. and Serratia spp. isolated from drinking water reservoirs and lakes.</title>
        <authorList>
            <person name="Reitter C."/>
            <person name="Neuhaus K."/>
            <person name="Huegler M."/>
        </authorList>
    </citation>
    <scope>NUCLEOTIDE SEQUENCE</scope>
    <source>
        <strain evidence="3">TZW15</strain>
    </source>
</reference>
<dbReference type="GO" id="GO:0009307">
    <property type="term" value="P:DNA restriction-modification system"/>
    <property type="evidence" value="ECO:0007669"/>
    <property type="project" value="InterPro"/>
</dbReference>
<sequence length="878" mass="99160">MFLFYHSQQKEDNVSFYKGNLFEILLKNYLTISGYEVSLRKKSNSLEYDIEGINRTTKHKVFGEAKAHTKNMSGQTISSFVGKLIPLGLIEKKVHGVFLSTSALTAEAEDYFSSVEHLGITCKTGQELFNDIHKALGLPALQPIEIKASREGYDIVATNILQTDTGTFLVYLMKLKTSGTPAWFTLYSNSGDEITDLDFIDNMKASTSELAGFEHTFLSNHLKVNEGSKENRDIPSTLRVAREWDDYRLPAGPSVFVGREVFIKKTIEQITNNEIPNIIQIKSRSGVGKSSVLSYIDNVLKGTDSVTEIHDSRDIKTIYDVYSIVSRFVKSKSIPLDFTEIEKLLIAHQIKNNGKQSVILVDQFESTFVNPDIFHAYETLATIIANIKNGLYLVLARKNDQLTTYDDTKISLTRINSLSINYVLPDFERSESITLMEKINASANNALSKEILPYVIEFAQGFPWLLKRTMAHILKLTRKGSSHKELISSGLKLDDLFEEELEGLDEIEKDYLTKIASKLPAGFKELQIQFDEDPMLVKVLDKLTESRLLRLSGDTYDTYNDVFKEYLVYKKLPEFRPLTIYRMSPSSVLPPFHKIIKLKKITIHTLSKNLDVSEGHAFNLVKELRSLDLLQASSDGWIVPTNVKDIYTQGGLSTFIRKKLLDNDLVSKIITNALNGSPINESELPKFFIEQYPFIEASEKTWRLYSTTLKSWLVTLNIIDISQDGKMTLPDVDIKDVMKKLGNLNEISGRTSNNGLFLPVTSFNKLKEAMEMILKGQEITNKELLKAKLDLANADILVGTILVVSTEEELKDSLYELLNNESLAELWAALKTNSPCLDIFNKVLGGNYAQATVLWRLRKISSLAKSVGLIPNKRSKYI</sequence>
<evidence type="ECO:0000313" key="3">
    <source>
        <dbReference type="EMBL" id="MBL5933075.1"/>
    </source>
</evidence>
<protein>
    <submittedName>
        <fullName evidence="3">Restriction endonuclease</fullName>
    </submittedName>
</protein>
<organism evidence="3 4">
    <name type="scientific">Lelliottia amnigena</name>
    <name type="common">Enterobacter amnigenus</name>
    <dbReference type="NCBI Taxonomy" id="61646"/>
    <lineage>
        <taxon>Bacteria</taxon>
        <taxon>Pseudomonadati</taxon>
        <taxon>Pseudomonadota</taxon>
        <taxon>Gammaproteobacteria</taxon>
        <taxon>Enterobacterales</taxon>
        <taxon>Enterobacteriaceae</taxon>
        <taxon>Lelliottia</taxon>
    </lineage>
</organism>
<comment type="caution">
    <text evidence="3">The sequence shown here is derived from an EMBL/GenBank/DDBJ whole genome shotgun (WGS) entry which is preliminary data.</text>
</comment>
<gene>
    <name evidence="3" type="ORF">I7V27_01120</name>
</gene>
<dbReference type="InterPro" id="IPR011856">
    <property type="entry name" value="tRNA_endonuc-like_dom_sf"/>
</dbReference>
<dbReference type="GO" id="GO:0003677">
    <property type="term" value="F:DNA binding"/>
    <property type="evidence" value="ECO:0007669"/>
    <property type="project" value="InterPro"/>
</dbReference>
<dbReference type="InterPro" id="IPR011335">
    <property type="entry name" value="Restrct_endonuc-II-like"/>
</dbReference>
<dbReference type="GO" id="GO:0004519">
    <property type="term" value="F:endonuclease activity"/>
    <property type="evidence" value="ECO:0007669"/>
    <property type="project" value="UniProtKB-KW"/>
</dbReference>
<dbReference type="InterPro" id="IPR007560">
    <property type="entry name" value="Restrct_endonuc_IV_Mrr"/>
</dbReference>
<name>A0AAP2F089_LELAM</name>
<feature type="domain" description="Restriction endonuclease type IV Mrr" evidence="1">
    <location>
        <begin position="21"/>
        <end position="129"/>
    </location>
</feature>
<keyword evidence="3" id="KW-0378">Hydrolase</keyword>
<keyword evidence="3" id="KW-0540">Nuclease</keyword>
<dbReference type="Pfam" id="PF20703">
    <property type="entry name" value="nSTAND1"/>
    <property type="match status" value="1"/>
</dbReference>
<evidence type="ECO:0000259" key="2">
    <source>
        <dbReference type="Pfam" id="PF20703"/>
    </source>
</evidence>
<dbReference type="RefSeq" id="WP_202665183.1">
    <property type="nucleotide sequence ID" value="NZ_JAENMR010000001.1"/>
</dbReference>
<feature type="domain" description="Novel STAND NTPase 1" evidence="2">
    <location>
        <begin position="254"/>
        <end position="434"/>
    </location>
</feature>
<dbReference type="SUPFAM" id="SSF52540">
    <property type="entry name" value="P-loop containing nucleoside triphosphate hydrolases"/>
    <property type="match status" value="1"/>
</dbReference>
<dbReference type="Pfam" id="PF04471">
    <property type="entry name" value="Mrr_cat"/>
    <property type="match status" value="1"/>
</dbReference>
<accession>A0AAP2F089</accession>
<proteinExistence type="predicted"/>
<dbReference type="InterPro" id="IPR027417">
    <property type="entry name" value="P-loop_NTPase"/>
</dbReference>
<dbReference type="AlphaFoldDB" id="A0AAP2F089"/>
<keyword evidence="3" id="KW-0255">Endonuclease</keyword>
<dbReference type="Proteomes" id="UP000653275">
    <property type="component" value="Unassembled WGS sequence"/>
</dbReference>
<dbReference type="InterPro" id="IPR049052">
    <property type="entry name" value="nSTAND1"/>
</dbReference>
<dbReference type="EMBL" id="JAENMS010000001">
    <property type="protein sequence ID" value="MBL5933075.1"/>
    <property type="molecule type" value="Genomic_DNA"/>
</dbReference>
<dbReference type="SUPFAM" id="SSF52980">
    <property type="entry name" value="Restriction endonuclease-like"/>
    <property type="match status" value="1"/>
</dbReference>
<dbReference type="Gene3D" id="3.40.1350.10">
    <property type="match status" value="1"/>
</dbReference>
<evidence type="ECO:0000259" key="1">
    <source>
        <dbReference type="Pfam" id="PF04471"/>
    </source>
</evidence>